<proteinExistence type="predicted"/>
<evidence type="ECO:0000313" key="3">
    <source>
        <dbReference type="Proteomes" id="UP000186720"/>
    </source>
</evidence>
<accession>A0A1Q6A0B7</accession>
<organism evidence="2 3">
    <name type="scientific">Mucilaginibacter polytrichastri</name>
    <dbReference type="NCBI Taxonomy" id="1302689"/>
    <lineage>
        <taxon>Bacteria</taxon>
        <taxon>Pseudomonadati</taxon>
        <taxon>Bacteroidota</taxon>
        <taxon>Sphingobacteriia</taxon>
        <taxon>Sphingobacteriales</taxon>
        <taxon>Sphingobacteriaceae</taxon>
        <taxon>Mucilaginibacter</taxon>
    </lineage>
</organism>
<keyword evidence="1" id="KW-0732">Signal</keyword>
<dbReference type="AlphaFoldDB" id="A0A1Q6A0B7"/>
<gene>
    <name evidence="2" type="ORF">RG47T_2907</name>
</gene>
<sequence length="208" mass="22959">MKLMLVEPIAQFKKVIILLLIVICSSLTVNAQNGTYQKKDANGAYCVISFQRSGNRVKADIFSWWNTASAQTGSYNGEGTLKNNTVLLNSELNEPGCKVVLTVVNDKIKASFANCSTDHLPTDFSGLYTKFTDAVAGDYQVTVPKAYFYKTADSGSKQKAYVLKGDKVVLDIDRIAACKQNWVYVYFTNKAGKDTSGYMLLSDLKKLN</sequence>
<dbReference type="EMBL" id="MPPL01000001">
    <property type="protein sequence ID" value="OKS87446.1"/>
    <property type="molecule type" value="Genomic_DNA"/>
</dbReference>
<dbReference type="RefSeq" id="WP_083627408.1">
    <property type="nucleotide sequence ID" value="NZ_FPAM01000006.1"/>
</dbReference>
<dbReference type="STRING" id="1302689.RG47T_2907"/>
<dbReference type="OrthoDB" id="705210at2"/>
<evidence type="ECO:0000256" key="1">
    <source>
        <dbReference type="SAM" id="SignalP"/>
    </source>
</evidence>
<reference evidence="2 3" key="1">
    <citation type="submission" date="2016-11" db="EMBL/GenBank/DDBJ databases">
        <title>Whole Genome Sequencing of Mucilaginibacter polytrichastri RG4-7(T) isolated from the moss sample.</title>
        <authorList>
            <person name="Li Y."/>
        </authorList>
    </citation>
    <scope>NUCLEOTIDE SEQUENCE [LARGE SCALE GENOMIC DNA]</scope>
    <source>
        <strain evidence="2 3">RG4-7</strain>
    </source>
</reference>
<feature type="chain" id="PRO_5010358618" description="SH3b domain-containing protein" evidence="1">
    <location>
        <begin position="32"/>
        <end position="208"/>
    </location>
</feature>
<feature type="signal peptide" evidence="1">
    <location>
        <begin position="1"/>
        <end position="31"/>
    </location>
</feature>
<evidence type="ECO:0008006" key="4">
    <source>
        <dbReference type="Google" id="ProtNLM"/>
    </source>
</evidence>
<comment type="caution">
    <text evidence="2">The sequence shown here is derived from an EMBL/GenBank/DDBJ whole genome shotgun (WGS) entry which is preliminary data.</text>
</comment>
<evidence type="ECO:0000313" key="2">
    <source>
        <dbReference type="EMBL" id="OKS87446.1"/>
    </source>
</evidence>
<name>A0A1Q6A0B7_9SPHI</name>
<protein>
    <recommendedName>
        <fullName evidence="4">SH3b domain-containing protein</fullName>
    </recommendedName>
</protein>
<dbReference type="Proteomes" id="UP000186720">
    <property type="component" value="Unassembled WGS sequence"/>
</dbReference>
<keyword evidence="3" id="KW-1185">Reference proteome</keyword>